<comment type="similarity">
    <text evidence="1 2">Belongs to the dTDP-4-dehydrorhamnose reductase family.</text>
</comment>
<accession>A0A163SZ82</accession>
<dbReference type="SUPFAM" id="SSF51735">
    <property type="entry name" value="NAD(P)-binding Rossmann-fold domains"/>
    <property type="match status" value="1"/>
</dbReference>
<dbReference type="GO" id="GO:0008831">
    <property type="term" value="F:dTDP-4-dehydrorhamnose reductase activity"/>
    <property type="evidence" value="ECO:0007669"/>
    <property type="project" value="UniProtKB-EC"/>
</dbReference>
<keyword evidence="2" id="KW-0560">Oxidoreductase</keyword>
<dbReference type="UniPathway" id="UPA00124"/>
<name>A0A163SZ82_9BACL</name>
<dbReference type="Proteomes" id="UP000076563">
    <property type="component" value="Unassembled WGS sequence"/>
</dbReference>
<sequence length="283" mass="31426">MKVLVTGANGQLGQDVVALFQKQHQVTGLGRHELDITDLEQCLRQVELVQPDVIIHCAAYTAVDQAESDEDQAYLVNAVGTRNLAAAAEKIGSKLCYISTDYVFDGQATVPYKEYDNTNPTGVYGKSKRAGETLVQSLTSRYFIVRTSWVYGLHGNNFVKTMLKLAKDRDLLKVVSDQVGSPTFAEDLAEFLLALVATEKYGIYHASNTGVCSWFDFANAIFGESGVNVTVEPCTTEEFPRPAPRPKFSVMDHLSIRTNGFEDLRPWREALRDFLAKLERSSI</sequence>
<keyword evidence="5" id="KW-1185">Reference proteome</keyword>
<dbReference type="InterPro" id="IPR005913">
    <property type="entry name" value="dTDP_dehydrorham_reduct"/>
</dbReference>
<protein>
    <recommendedName>
        <fullName evidence="2">dTDP-4-dehydrorhamnose reductase</fullName>
        <ecNumber evidence="2">1.1.1.133</ecNumber>
    </recommendedName>
</protein>
<comment type="function">
    <text evidence="2">Catalyzes the reduction of dTDP-6-deoxy-L-lyxo-4-hexulose to yield dTDP-L-rhamnose.</text>
</comment>
<dbReference type="InterPro" id="IPR036291">
    <property type="entry name" value="NAD(P)-bd_dom_sf"/>
</dbReference>
<dbReference type="Gene3D" id="3.40.50.720">
    <property type="entry name" value="NAD(P)-binding Rossmann-like Domain"/>
    <property type="match status" value="1"/>
</dbReference>
<dbReference type="Pfam" id="PF04321">
    <property type="entry name" value="RmlD_sub_bind"/>
    <property type="match status" value="1"/>
</dbReference>
<dbReference type="AlphaFoldDB" id="A0A163SZ82"/>
<feature type="domain" description="RmlD-like substrate binding" evidence="3">
    <location>
        <begin position="1"/>
        <end position="278"/>
    </location>
</feature>
<proteinExistence type="inferred from homology"/>
<dbReference type="FunFam" id="3.40.50.720:FF:000159">
    <property type="entry name" value="dTDP-4-dehydrorhamnose reductase"/>
    <property type="match status" value="1"/>
</dbReference>
<dbReference type="GO" id="GO:0005829">
    <property type="term" value="C:cytosol"/>
    <property type="evidence" value="ECO:0007669"/>
    <property type="project" value="TreeGrafter"/>
</dbReference>
<dbReference type="GO" id="GO:0019305">
    <property type="term" value="P:dTDP-rhamnose biosynthetic process"/>
    <property type="evidence" value="ECO:0007669"/>
    <property type="project" value="UniProtKB-UniPathway"/>
</dbReference>
<dbReference type="Gene3D" id="3.90.25.10">
    <property type="entry name" value="UDP-galactose 4-epimerase, domain 1"/>
    <property type="match status" value="1"/>
</dbReference>
<evidence type="ECO:0000259" key="3">
    <source>
        <dbReference type="Pfam" id="PF04321"/>
    </source>
</evidence>
<gene>
    <name evidence="4" type="ORF">AV654_06220</name>
</gene>
<evidence type="ECO:0000256" key="1">
    <source>
        <dbReference type="ARBA" id="ARBA00010944"/>
    </source>
</evidence>
<comment type="pathway">
    <text evidence="2">Carbohydrate biosynthesis; dTDP-L-rhamnose biosynthesis.</text>
</comment>
<evidence type="ECO:0000313" key="4">
    <source>
        <dbReference type="EMBL" id="KZE70476.1"/>
    </source>
</evidence>
<comment type="caution">
    <text evidence="4">The sequence shown here is derived from an EMBL/GenBank/DDBJ whole genome shotgun (WGS) entry which is preliminary data.</text>
</comment>
<dbReference type="PANTHER" id="PTHR10491">
    <property type="entry name" value="DTDP-4-DEHYDRORHAMNOSE REDUCTASE"/>
    <property type="match status" value="1"/>
</dbReference>
<dbReference type="CDD" id="cd05254">
    <property type="entry name" value="dTDP_HR_like_SDR_e"/>
    <property type="match status" value="1"/>
</dbReference>
<dbReference type="InterPro" id="IPR029903">
    <property type="entry name" value="RmlD-like-bd"/>
</dbReference>
<dbReference type="RefSeq" id="WP_063188429.1">
    <property type="nucleotide sequence ID" value="NZ_LQRA01000121.1"/>
</dbReference>
<dbReference type="EC" id="1.1.1.133" evidence="2"/>
<evidence type="ECO:0000313" key="5">
    <source>
        <dbReference type="Proteomes" id="UP000076563"/>
    </source>
</evidence>
<dbReference type="EMBL" id="LQRA01000121">
    <property type="protein sequence ID" value="KZE70476.1"/>
    <property type="molecule type" value="Genomic_DNA"/>
</dbReference>
<dbReference type="OrthoDB" id="9803892at2"/>
<dbReference type="NCBIfam" id="TIGR01214">
    <property type="entry name" value="rmlD"/>
    <property type="match status" value="1"/>
</dbReference>
<reference evidence="5" key="1">
    <citation type="submission" date="2016-01" db="EMBL/GenBank/DDBJ databases">
        <title>Draft genome of Chromobacterium sp. F49.</title>
        <authorList>
            <person name="Hong K.W."/>
        </authorList>
    </citation>
    <scope>NUCLEOTIDE SEQUENCE [LARGE SCALE GENOMIC DNA]</scope>
    <source>
        <strain evidence="5">M63</strain>
    </source>
</reference>
<dbReference type="PANTHER" id="PTHR10491:SF4">
    <property type="entry name" value="METHIONINE ADENOSYLTRANSFERASE 2 SUBUNIT BETA"/>
    <property type="match status" value="1"/>
</dbReference>
<evidence type="ECO:0000256" key="2">
    <source>
        <dbReference type="RuleBase" id="RU364082"/>
    </source>
</evidence>
<organism evidence="4 5">
    <name type="scientific">Paenibacillus elgii</name>
    <dbReference type="NCBI Taxonomy" id="189691"/>
    <lineage>
        <taxon>Bacteria</taxon>
        <taxon>Bacillati</taxon>
        <taxon>Bacillota</taxon>
        <taxon>Bacilli</taxon>
        <taxon>Bacillales</taxon>
        <taxon>Paenibacillaceae</taxon>
        <taxon>Paenibacillus</taxon>
    </lineage>
</organism>
<keyword evidence="2" id="KW-0521">NADP</keyword>